<dbReference type="GO" id="GO:0007234">
    <property type="term" value="P:osmosensory signaling via phosphorelay pathway"/>
    <property type="evidence" value="ECO:0007669"/>
    <property type="project" value="TreeGrafter"/>
</dbReference>
<protein>
    <recommendedName>
        <fullName evidence="14">Sensor-like histidine kinase SenX3</fullName>
        <ecNumber evidence="4">2.7.13.3</ecNumber>
    </recommendedName>
</protein>
<feature type="transmembrane region" description="Helical" evidence="15">
    <location>
        <begin position="126"/>
        <end position="147"/>
    </location>
</feature>
<evidence type="ECO:0000256" key="13">
    <source>
        <dbReference type="ARBA" id="ARBA00023136"/>
    </source>
</evidence>
<dbReference type="GO" id="GO:0005886">
    <property type="term" value="C:plasma membrane"/>
    <property type="evidence" value="ECO:0007669"/>
    <property type="project" value="UniProtKB-SubCell"/>
</dbReference>
<feature type="transmembrane region" description="Helical" evidence="15">
    <location>
        <begin position="159"/>
        <end position="178"/>
    </location>
</feature>
<evidence type="ECO:0000259" key="17">
    <source>
        <dbReference type="PROSITE" id="PS50112"/>
    </source>
</evidence>
<dbReference type="PRINTS" id="PR00344">
    <property type="entry name" value="BCTRLSENSOR"/>
</dbReference>
<evidence type="ECO:0000256" key="1">
    <source>
        <dbReference type="ARBA" id="ARBA00000085"/>
    </source>
</evidence>
<feature type="transmembrane region" description="Helical" evidence="15">
    <location>
        <begin position="63"/>
        <end position="82"/>
    </location>
</feature>
<dbReference type="Gene3D" id="3.30.450.20">
    <property type="entry name" value="PAS domain"/>
    <property type="match status" value="1"/>
</dbReference>
<dbReference type="EMBL" id="JADIVZ010000004">
    <property type="protein sequence ID" value="MBF4162044.1"/>
    <property type="molecule type" value="Genomic_DNA"/>
</dbReference>
<dbReference type="InterPro" id="IPR005467">
    <property type="entry name" value="His_kinase_dom"/>
</dbReference>
<dbReference type="InterPro" id="IPR003661">
    <property type="entry name" value="HisK_dim/P_dom"/>
</dbReference>
<evidence type="ECO:0000256" key="3">
    <source>
        <dbReference type="ARBA" id="ARBA00004236"/>
    </source>
</evidence>
<dbReference type="PANTHER" id="PTHR42878">
    <property type="entry name" value="TWO-COMPONENT HISTIDINE KINASE"/>
    <property type="match status" value="1"/>
</dbReference>
<dbReference type="SUPFAM" id="SSF55785">
    <property type="entry name" value="PYP-like sensor domain (PAS domain)"/>
    <property type="match status" value="1"/>
</dbReference>
<dbReference type="AlphaFoldDB" id="A0A930V0Z5"/>
<keyword evidence="12" id="KW-0902">Two-component regulatory system</keyword>
<keyword evidence="13 15" id="KW-0472">Membrane</keyword>
<sequence length="670" mass="70973">MSRARLPNLGWLVVGYGITVLLGRLTVGGPGTLSLVWPAAGVAAAWFWSLTPVASRRRILIDYVALAGITFIVLLATAATWTMALDRALGAVLQFLVMVEVLRRTATSRDALGRPVMANLADLGRLTAVAAVGALVNTLVALVVLLPDGEVAWSDAVNLWTRQVAGVVCLGLPLLVLWHGDDRSRRSGRFGLMAVGATSAVVFGAAFWWFSGTPLGYALLVPSIAAGTLLRPAGAAAHGVISATAAVCFTLAGSGPFSRALAGEAYTSIAQLCAMLIVVTGLSLSLVRAESRQLADRLAERARDSEVRLDEVSTIIETVHDGIVVIKQDGSVPLANPAGLQLVGAALAEQDESPAAGSYRTFHADGRPLTRDDRPSLLAMRTGEVVVQTVTQRADGRPDRVLRVIATPIDGPAEDPQRRVVVVLTDVTLVDEERRSLASFAGIVAHDLLNPIGVVDGWAEALQEAFEDHGVVTSDVGSPMVERVRRSARSMQHFVQDLLAFTTARDRAIEPRPVDLSLLVGELAALRRDVTPAAGGPAIEVSPLPRVFVDPFLMRQLFDNLLGNAVKYVAPGTVPHVCVDSVPGPAGFATLRVTDNGIGIPEGERDKVFDEFQRLQPEGYSGTGLGLAICRRIIERHGGHIWVESAPDQPGSRFAFDLPLTASSLAASPG</sequence>
<evidence type="ECO:0000259" key="16">
    <source>
        <dbReference type="PROSITE" id="PS50109"/>
    </source>
</evidence>
<keyword evidence="9" id="KW-0418">Kinase</keyword>
<feature type="transmembrane region" description="Helical" evidence="15">
    <location>
        <begin position="9"/>
        <end position="27"/>
    </location>
</feature>
<dbReference type="InterPro" id="IPR035965">
    <property type="entry name" value="PAS-like_dom_sf"/>
</dbReference>
<comment type="caution">
    <text evidence="18">The sequence shown here is derived from an EMBL/GenBank/DDBJ whole genome shotgun (WGS) entry which is preliminary data.</text>
</comment>
<evidence type="ECO:0000256" key="11">
    <source>
        <dbReference type="ARBA" id="ARBA00022989"/>
    </source>
</evidence>
<dbReference type="InterPro" id="IPR050351">
    <property type="entry name" value="BphY/WalK/GraS-like"/>
</dbReference>
<feature type="domain" description="PAS" evidence="17">
    <location>
        <begin position="308"/>
        <end position="349"/>
    </location>
</feature>
<organism evidence="18 19">
    <name type="scientific">Nocardioides acrostichi</name>
    <dbReference type="NCBI Taxonomy" id="2784339"/>
    <lineage>
        <taxon>Bacteria</taxon>
        <taxon>Bacillati</taxon>
        <taxon>Actinomycetota</taxon>
        <taxon>Actinomycetes</taxon>
        <taxon>Propionibacteriales</taxon>
        <taxon>Nocardioidaceae</taxon>
        <taxon>Nocardioides</taxon>
    </lineage>
</organism>
<name>A0A930V0Z5_9ACTN</name>
<keyword evidence="19" id="KW-1185">Reference proteome</keyword>
<dbReference type="RefSeq" id="WP_194503306.1">
    <property type="nucleotide sequence ID" value="NZ_JADIVZ010000004.1"/>
</dbReference>
<gene>
    <name evidence="18" type="ORF">ISG29_10100</name>
</gene>
<evidence type="ECO:0000256" key="9">
    <source>
        <dbReference type="ARBA" id="ARBA00022777"/>
    </source>
</evidence>
<evidence type="ECO:0000256" key="4">
    <source>
        <dbReference type="ARBA" id="ARBA00012438"/>
    </source>
</evidence>
<dbReference type="Gene3D" id="1.10.287.130">
    <property type="match status" value="1"/>
</dbReference>
<dbReference type="PANTHER" id="PTHR42878:SF7">
    <property type="entry name" value="SENSOR HISTIDINE KINASE GLRK"/>
    <property type="match status" value="1"/>
</dbReference>
<dbReference type="InterPro" id="IPR003594">
    <property type="entry name" value="HATPase_dom"/>
</dbReference>
<dbReference type="InterPro" id="IPR036097">
    <property type="entry name" value="HisK_dim/P_sf"/>
</dbReference>
<dbReference type="CDD" id="cd00082">
    <property type="entry name" value="HisKA"/>
    <property type="match status" value="1"/>
</dbReference>
<feature type="domain" description="Histidine kinase" evidence="16">
    <location>
        <begin position="443"/>
        <end position="662"/>
    </location>
</feature>
<dbReference type="Pfam" id="PF02518">
    <property type="entry name" value="HATPase_c"/>
    <property type="match status" value="1"/>
</dbReference>
<evidence type="ECO:0000256" key="5">
    <source>
        <dbReference type="ARBA" id="ARBA00022553"/>
    </source>
</evidence>
<dbReference type="InterPro" id="IPR004358">
    <property type="entry name" value="Sig_transdc_His_kin-like_C"/>
</dbReference>
<evidence type="ECO:0000256" key="12">
    <source>
        <dbReference type="ARBA" id="ARBA00023012"/>
    </source>
</evidence>
<feature type="transmembrane region" description="Helical" evidence="15">
    <location>
        <begin position="33"/>
        <end position="51"/>
    </location>
</feature>
<dbReference type="SUPFAM" id="SSF47384">
    <property type="entry name" value="Homodimeric domain of signal transducing histidine kinase"/>
    <property type="match status" value="1"/>
</dbReference>
<comment type="subcellular location">
    <subcellularLocation>
        <location evidence="3">Cell membrane</location>
    </subcellularLocation>
    <subcellularLocation>
        <location evidence="2">Membrane</location>
        <topology evidence="2">Multi-pass membrane protein</topology>
    </subcellularLocation>
</comment>
<dbReference type="SMART" id="SM00388">
    <property type="entry name" value="HisKA"/>
    <property type="match status" value="1"/>
</dbReference>
<evidence type="ECO:0000256" key="10">
    <source>
        <dbReference type="ARBA" id="ARBA00022840"/>
    </source>
</evidence>
<feature type="transmembrane region" description="Helical" evidence="15">
    <location>
        <begin position="88"/>
        <end position="106"/>
    </location>
</feature>
<evidence type="ECO:0000313" key="18">
    <source>
        <dbReference type="EMBL" id="MBF4162044.1"/>
    </source>
</evidence>
<dbReference type="SMART" id="SM00387">
    <property type="entry name" value="HATPase_c"/>
    <property type="match status" value="1"/>
</dbReference>
<keyword evidence="11 15" id="KW-1133">Transmembrane helix</keyword>
<keyword evidence="7 15" id="KW-0812">Transmembrane</keyword>
<accession>A0A930V0Z5</accession>
<evidence type="ECO:0000256" key="2">
    <source>
        <dbReference type="ARBA" id="ARBA00004141"/>
    </source>
</evidence>
<proteinExistence type="predicted"/>
<reference evidence="18" key="1">
    <citation type="submission" date="2020-11" db="EMBL/GenBank/DDBJ databases">
        <title>Nocardioides sp. CBS4Y-1, whole genome shotgun sequence.</title>
        <authorList>
            <person name="Tuo L."/>
        </authorList>
    </citation>
    <scope>NUCLEOTIDE SEQUENCE</scope>
    <source>
        <strain evidence="18">CBS4Y-1</strain>
    </source>
</reference>
<dbReference type="GO" id="GO:0000155">
    <property type="term" value="F:phosphorelay sensor kinase activity"/>
    <property type="evidence" value="ECO:0007669"/>
    <property type="project" value="InterPro"/>
</dbReference>
<evidence type="ECO:0000256" key="8">
    <source>
        <dbReference type="ARBA" id="ARBA00022741"/>
    </source>
</evidence>
<keyword evidence="5" id="KW-0597">Phosphoprotein</keyword>
<dbReference type="Proteomes" id="UP000656804">
    <property type="component" value="Unassembled WGS sequence"/>
</dbReference>
<dbReference type="Pfam" id="PF00512">
    <property type="entry name" value="HisKA"/>
    <property type="match status" value="1"/>
</dbReference>
<dbReference type="EC" id="2.7.13.3" evidence="4"/>
<feature type="transmembrane region" description="Helical" evidence="15">
    <location>
        <begin position="269"/>
        <end position="287"/>
    </location>
</feature>
<dbReference type="InterPro" id="IPR000014">
    <property type="entry name" value="PAS"/>
</dbReference>
<feature type="transmembrane region" description="Helical" evidence="15">
    <location>
        <begin position="190"/>
        <end position="209"/>
    </location>
</feature>
<comment type="catalytic activity">
    <reaction evidence="1">
        <text>ATP + protein L-histidine = ADP + protein N-phospho-L-histidine.</text>
        <dbReference type="EC" id="2.7.13.3"/>
    </reaction>
</comment>
<dbReference type="PROSITE" id="PS50112">
    <property type="entry name" value="PAS"/>
    <property type="match status" value="1"/>
</dbReference>
<keyword evidence="8" id="KW-0547">Nucleotide-binding</keyword>
<dbReference type="PROSITE" id="PS50109">
    <property type="entry name" value="HIS_KIN"/>
    <property type="match status" value="1"/>
</dbReference>
<dbReference type="GO" id="GO:0030295">
    <property type="term" value="F:protein kinase activator activity"/>
    <property type="evidence" value="ECO:0007669"/>
    <property type="project" value="TreeGrafter"/>
</dbReference>
<keyword evidence="6" id="KW-0808">Transferase</keyword>
<evidence type="ECO:0000256" key="7">
    <source>
        <dbReference type="ARBA" id="ARBA00022692"/>
    </source>
</evidence>
<feature type="transmembrane region" description="Helical" evidence="15">
    <location>
        <begin position="240"/>
        <end position="257"/>
    </location>
</feature>
<evidence type="ECO:0000256" key="6">
    <source>
        <dbReference type="ARBA" id="ARBA00022679"/>
    </source>
</evidence>
<dbReference type="GO" id="GO:0005524">
    <property type="term" value="F:ATP binding"/>
    <property type="evidence" value="ECO:0007669"/>
    <property type="project" value="UniProtKB-KW"/>
</dbReference>
<evidence type="ECO:0000256" key="14">
    <source>
        <dbReference type="ARBA" id="ARBA00039401"/>
    </source>
</evidence>
<evidence type="ECO:0000313" key="19">
    <source>
        <dbReference type="Proteomes" id="UP000656804"/>
    </source>
</evidence>
<dbReference type="GO" id="GO:0000156">
    <property type="term" value="F:phosphorelay response regulator activity"/>
    <property type="evidence" value="ECO:0007669"/>
    <property type="project" value="TreeGrafter"/>
</dbReference>
<keyword evidence="10" id="KW-0067">ATP-binding</keyword>
<dbReference type="InterPro" id="IPR036890">
    <property type="entry name" value="HATPase_C_sf"/>
</dbReference>
<dbReference type="Gene3D" id="3.30.565.10">
    <property type="entry name" value="Histidine kinase-like ATPase, C-terminal domain"/>
    <property type="match status" value="1"/>
</dbReference>
<evidence type="ECO:0000256" key="15">
    <source>
        <dbReference type="SAM" id="Phobius"/>
    </source>
</evidence>
<dbReference type="SUPFAM" id="SSF55874">
    <property type="entry name" value="ATPase domain of HSP90 chaperone/DNA topoisomerase II/histidine kinase"/>
    <property type="match status" value="1"/>
</dbReference>